<sequence length="235" mass="25836">MDRHITRSRAMVMQPLNTGAVSSALPRPTTLPCAVCDAFDEVAQTSVFRAGQELCAQGEPSYRVFRVKTGAVAAYRLFSDGRRQVMSFHLPGDFIGLEAGVSHGSTAVALIETTVEAMRRSELSDLALNDADLGRALWQVSIRAFHRSEEHALVLARHGALERIVSFLLNFADRAGAADAFDLPMSRQDMADYLGLTIHTVSRTLSQLEAQGLVEARGSRQVRLLRRARLEDMLP</sequence>
<dbReference type="InterPro" id="IPR014710">
    <property type="entry name" value="RmlC-like_jellyroll"/>
</dbReference>
<keyword evidence="2" id="KW-0238">DNA-binding</keyword>
<dbReference type="Gene3D" id="2.60.120.10">
    <property type="entry name" value="Jelly Rolls"/>
    <property type="match status" value="1"/>
</dbReference>
<protein>
    <submittedName>
        <fullName evidence="5">Helix-turn-helix domain-containing protein</fullName>
    </submittedName>
</protein>
<dbReference type="CDD" id="cd00038">
    <property type="entry name" value="CAP_ED"/>
    <property type="match status" value="1"/>
</dbReference>
<proteinExistence type="predicted"/>
<dbReference type="Proteomes" id="UP001169063">
    <property type="component" value="Unassembled WGS sequence"/>
</dbReference>
<dbReference type="InterPro" id="IPR018335">
    <property type="entry name" value="Tscrpt_reg_HTH_Crp-type_CS"/>
</dbReference>
<accession>A0ABT8SLT7</accession>
<dbReference type="InterPro" id="IPR036388">
    <property type="entry name" value="WH-like_DNA-bd_sf"/>
</dbReference>
<name>A0ABT8SLT7_9CAUL</name>
<dbReference type="SUPFAM" id="SSF46785">
    <property type="entry name" value="Winged helix' DNA-binding domain"/>
    <property type="match status" value="1"/>
</dbReference>
<evidence type="ECO:0000259" key="4">
    <source>
        <dbReference type="PROSITE" id="PS51063"/>
    </source>
</evidence>
<evidence type="ECO:0000313" key="6">
    <source>
        <dbReference type="Proteomes" id="UP001169063"/>
    </source>
</evidence>
<dbReference type="PRINTS" id="PR00034">
    <property type="entry name" value="HTHCRP"/>
</dbReference>
<dbReference type="InterPro" id="IPR012318">
    <property type="entry name" value="HTH_CRP"/>
</dbReference>
<dbReference type="InterPro" id="IPR036390">
    <property type="entry name" value="WH_DNA-bd_sf"/>
</dbReference>
<feature type="domain" description="HTH crp-type" evidence="4">
    <location>
        <begin position="158"/>
        <end position="228"/>
    </location>
</feature>
<dbReference type="EMBL" id="JAUKTR010000003">
    <property type="protein sequence ID" value="MDO1559528.1"/>
    <property type="molecule type" value="Genomic_DNA"/>
</dbReference>
<dbReference type="SMART" id="SM00100">
    <property type="entry name" value="cNMP"/>
    <property type="match status" value="1"/>
</dbReference>
<dbReference type="SUPFAM" id="SSF51206">
    <property type="entry name" value="cAMP-binding domain-like"/>
    <property type="match status" value="1"/>
</dbReference>
<evidence type="ECO:0000256" key="2">
    <source>
        <dbReference type="ARBA" id="ARBA00023125"/>
    </source>
</evidence>
<dbReference type="Pfam" id="PF13545">
    <property type="entry name" value="HTH_Crp_2"/>
    <property type="match status" value="1"/>
</dbReference>
<evidence type="ECO:0000256" key="1">
    <source>
        <dbReference type="ARBA" id="ARBA00023015"/>
    </source>
</evidence>
<keyword evidence="1" id="KW-0805">Transcription regulation</keyword>
<dbReference type="InterPro" id="IPR050397">
    <property type="entry name" value="Env_Response_Regulators"/>
</dbReference>
<keyword evidence="6" id="KW-1185">Reference proteome</keyword>
<dbReference type="PROSITE" id="PS00042">
    <property type="entry name" value="HTH_CRP_1"/>
    <property type="match status" value="1"/>
</dbReference>
<keyword evidence="3" id="KW-0804">Transcription</keyword>
<dbReference type="RefSeq" id="WP_302109957.1">
    <property type="nucleotide sequence ID" value="NZ_JAUKTR010000003.1"/>
</dbReference>
<evidence type="ECO:0000256" key="3">
    <source>
        <dbReference type="ARBA" id="ARBA00023163"/>
    </source>
</evidence>
<dbReference type="Gene3D" id="1.10.10.10">
    <property type="entry name" value="Winged helix-like DNA-binding domain superfamily/Winged helix DNA-binding domain"/>
    <property type="match status" value="1"/>
</dbReference>
<dbReference type="InterPro" id="IPR000595">
    <property type="entry name" value="cNMP-bd_dom"/>
</dbReference>
<dbReference type="CDD" id="cd00092">
    <property type="entry name" value="HTH_CRP"/>
    <property type="match status" value="1"/>
</dbReference>
<organism evidence="5 6">
    <name type="scientific">Peiella sedimenti</name>
    <dbReference type="NCBI Taxonomy" id="3061083"/>
    <lineage>
        <taxon>Bacteria</taxon>
        <taxon>Pseudomonadati</taxon>
        <taxon>Pseudomonadota</taxon>
        <taxon>Alphaproteobacteria</taxon>
        <taxon>Caulobacterales</taxon>
        <taxon>Caulobacteraceae</taxon>
        <taxon>Peiella</taxon>
    </lineage>
</organism>
<dbReference type="Pfam" id="PF00027">
    <property type="entry name" value="cNMP_binding"/>
    <property type="match status" value="1"/>
</dbReference>
<dbReference type="InterPro" id="IPR018490">
    <property type="entry name" value="cNMP-bd_dom_sf"/>
</dbReference>
<evidence type="ECO:0000313" key="5">
    <source>
        <dbReference type="EMBL" id="MDO1559528.1"/>
    </source>
</evidence>
<dbReference type="SMART" id="SM00419">
    <property type="entry name" value="HTH_CRP"/>
    <property type="match status" value="1"/>
</dbReference>
<dbReference type="PANTHER" id="PTHR24567">
    <property type="entry name" value="CRP FAMILY TRANSCRIPTIONAL REGULATORY PROTEIN"/>
    <property type="match status" value="1"/>
</dbReference>
<dbReference type="PROSITE" id="PS51063">
    <property type="entry name" value="HTH_CRP_2"/>
    <property type="match status" value="1"/>
</dbReference>
<gene>
    <name evidence="5" type="ORF">Q0812_08820</name>
</gene>
<reference evidence="5" key="1">
    <citation type="submission" date="2023-07" db="EMBL/GenBank/DDBJ databases">
        <title>Brevundimonas soil sp. nov., isolated from the soil of chemical plant.</title>
        <authorList>
            <person name="Wu N."/>
        </authorList>
    </citation>
    <scope>NUCLEOTIDE SEQUENCE</scope>
    <source>
        <strain evidence="5">XZ-24</strain>
    </source>
</reference>
<dbReference type="PANTHER" id="PTHR24567:SF75">
    <property type="entry name" value="FUMARATE AND NITRATE REDUCTION REGULATORY PROTEIN"/>
    <property type="match status" value="1"/>
</dbReference>
<comment type="caution">
    <text evidence="5">The sequence shown here is derived from an EMBL/GenBank/DDBJ whole genome shotgun (WGS) entry which is preliminary data.</text>
</comment>